<dbReference type="AlphaFoldDB" id="A0A1B7MHR1"/>
<name>A0A1B7MHR1_9AGAM</name>
<keyword evidence="3" id="KW-1185">Reference proteome</keyword>
<dbReference type="OrthoDB" id="3048787at2759"/>
<evidence type="ECO:0000313" key="3">
    <source>
        <dbReference type="Proteomes" id="UP000092154"/>
    </source>
</evidence>
<evidence type="ECO:0000256" key="1">
    <source>
        <dbReference type="SAM" id="MobiDB-lite"/>
    </source>
</evidence>
<sequence length="69" mass="7838">AQAEIVRHYPSSDDDGDDGDNAHSLITRPDIFDLCQRVEAGCMQYGDPQFSLNLLIQLQFFMVPYDEKS</sequence>
<proteinExistence type="predicted"/>
<feature type="compositionally biased region" description="Basic and acidic residues" evidence="1">
    <location>
        <begin position="1"/>
        <end position="11"/>
    </location>
</feature>
<reference evidence="2 3" key="1">
    <citation type="submission" date="2016-06" db="EMBL/GenBank/DDBJ databases">
        <title>Comparative genomics of the ectomycorrhizal sister species Rhizopogon vinicolor and Rhizopogon vesiculosus (Basidiomycota: Boletales) reveals a divergence of the mating type B locus.</title>
        <authorList>
            <consortium name="DOE Joint Genome Institute"/>
            <person name="Mujic A.B."/>
            <person name="Kuo A."/>
            <person name="Tritt A."/>
            <person name="Lipzen A."/>
            <person name="Chen C."/>
            <person name="Johnson J."/>
            <person name="Sharma A."/>
            <person name="Barry K."/>
            <person name="Grigoriev I.V."/>
            <person name="Spatafora J.W."/>
        </authorList>
    </citation>
    <scope>NUCLEOTIDE SEQUENCE [LARGE SCALE GENOMIC DNA]</scope>
    <source>
        <strain evidence="2 3">AM-OR11-026</strain>
    </source>
</reference>
<feature type="region of interest" description="Disordered" evidence="1">
    <location>
        <begin position="1"/>
        <end position="23"/>
    </location>
</feature>
<protein>
    <submittedName>
        <fullName evidence="2">Uncharacterized protein</fullName>
    </submittedName>
</protein>
<dbReference type="EMBL" id="KV449106">
    <property type="protein sequence ID" value="OAX32136.1"/>
    <property type="molecule type" value="Genomic_DNA"/>
</dbReference>
<gene>
    <name evidence="2" type="ORF">K503DRAFT_776957</name>
</gene>
<dbReference type="STRING" id="1314800.A0A1B7MHR1"/>
<evidence type="ECO:0000313" key="2">
    <source>
        <dbReference type="EMBL" id="OAX32136.1"/>
    </source>
</evidence>
<dbReference type="InParanoid" id="A0A1B7MHR1"/>
<dbReference type="Proteomes" id="UP000092154">
    <property type="component" value="Unassembled WGS sequence"/>
</dbReference>
<feature type="non-terminal residue" evidence="2">
    <location>
        <position position="1"/>
    </location>
</feature>
<organism evidence="2 3">
    <name type="scientific">Rhizopogon vinicolor AM-OR11-026</name>
    <dbReference type="NCBI Taxonomy" id="1314800"/>
    <lineage>
        <taxon>Eukaryota</taxon>
        <taxon>Fungi</taxon>
        <taxon>Dikarya</taxon>
        <taxon>Basidiomycota</taxon>
        <taxon>Agaricomycotina</taxon>
        <taxon>Agaricomycetes</taxon>
        <taxon>Agaricomycetidae</taxon>
        <taxon>Boletales</taxon>
        <taxon>Suillineae</taxon>
        <taxon>Rhizopogonaceae</taxon>
        <taxon>Rhizopogon</taxon>
    </lineage>
</organism>
<accession>A0A1B7MHR1</accession>